<dbReference type="AlphaFoldDB" id="A0AAI7ZHP0"/>
<evidence type="ECO:0000313" key="3">
    <source>
        <dbReference type="Proteomes" id="UP000000576"/>
    </source>
</evidence>
<dbReference type="EMBL" id="AE008923">
    <property type="protein sequence ID" value="AAM38259.1"/>
    <property type="molecule type" value="Genomic_DNA"/>
</dbReference>
<sequence length="106" mass="11833">MKVVHPSASIDLKTACFSFRCIAWVNSRVRRARGALAARGTRLKSVLGGSMTASMPPTVPQVARTPHQKVGWRPTESGSLHGRPRCCRLLRYGTCQARRENDKRSW</sequence>
<name>A0AAI7ZHP0_XANAC</name>
<gene>
    <name evidence="2" type="ordered locus">XAC3416</name>
</gene>
<reference evidence="2 3" key="1">
    <citation type="journal article" date="2002" name="Nature">
        <title>Comparison of the genomes of two Xanthomonas pathogens with differing host specificities.</title>
        <authorList>
            <person name="da Silva A.C."/>
            <person name="Ferro J.A."/>
            <person name="Reinach F.C."/>
            <person name="Farah C.S."/>
            <person name="Furlan L.R."/>
            <person name="Quaggio R.B."/>
            <person name="Monteiro-Vitorello C.B."/>
            <person name="Van Sluys M.A."/>
            <person name="Almeida N.F."/>
            <person name="Alves L.M."/>
            <person name="do Amaral A.M."/>
            <person name="Bertolini M.C."/>
            <person name="Camargo L.E."/>
            <person name="Camarotte G."/>
            <person name="Cannavan F."/>
            <person name="Cardozo J."/>
            <person name="Chambergo F."/>
            <person name="Ciapina L.P."/>
            <person name="Cicarelli R.M."/>
            <person name="Coutinho L.L."/>
            <person name="Cursino-Santos J.R."/>
            <person name="El-Dorry H."/>
            <person name="Faria J.B."/>
            <person name="Ferreira A.J."/>
            <person name="Ferreira R.C."/>
            <person name="Ferro M.I."/>
            <person name="Formighieri E.F."/>
            <person name="Franco M.C."/>
            <person name="Greggio C.C."/>
            <person name="Gruber A."/>
            <person name="Katsuyama A.M."/>
            <person name="Kishi L.T."/>
            <person name="Leite R.P."/>
            <person name="Lemos E.G."/>
            <person name="Lemos M.V."/>
            <person name="Locali E.C."/>
            <person name="Machado M.A."/>
            <person name="Madeira A.M."/>
            <person name="Martinez-Rossi N.M."/>
            <person name="Martins E.C."/>
            <person name="Meidanis J."/>
            <person name="Menck C.F."/>
            <person name="Miyaki C.Y."/>
            <person name="Moon D.H."/>
            <person name="Moreira L.M."/>
            <person name="Novo M.T."/>
            <person name="Okura V.K."/>
            <person name="Oliveira M.C."/>
            <person name="Oliveira V.R."/>
            <person name="Pereira H.A."/>
            <person name="Rossi A."/>
            <person name="Sena J.A."/>
            <person name="Silva C."/>
            <person name="de Souza R.F."/>
            <person name="Spinola L.A."/>
            <person name="Takita M.A."/>
            <person name="Tamura R.E."/>
            <person name="Teixeira E.C."/>
            <person name="Tezza R.I."/>
            <person name="Trindade dos Santos M."/>
            <person name="Truffi D."/>
            <person name="Tsai S.M."/>
            <person name="White F.F."/>
            <person name="Setubal J.C."/>
            <person name="Kitajima J.P."/>
        </authorList>
    </citation>
    <scope>NUCLEOTIDE SEQUENCE [LARGE SCALE GENOMIC DNA]</scope>
    <source>
        <strain evidence="2 3">306</strain>
    </source>
</reference>
<organism evidence="2 3">
    <name type="scientific">Xanthomonas axonopodis pv. citri (strain 306)</name>
    <dbReference type="NCBI Taxonomy" id="190486"/>
    <lineage>
        <taxon>Bacteria</taxon>
        <taxon>Pseudomonadati</taxon>
        <taxon>Pseudomonadota</taxon>
        <taxon>Gammaproteobacteria</taxon>
        <taxon>Lysobacterales</taxon>
        <taxon>Lysobacteraceae</taxon>
        <taxon>Xanthomonas</taxon>
    </lineage>
</organism>
<proteinExistence type="predicted"/>
<dbReference type="Proteomes" id="UP000000576">
    <property type="component" value="Chromosome"/>
</dbReference>
<accession>A0AAI7ZHP0</accession>
<protein>
    <submittedName>
        <fullName evidence="2">Uncharacterized protein</fullName>
    </submittedName>
</protein>
<feature type="region of interest" description="Disordered" evidence="1">
    <location>
        <begin position="48"/>
        <end position="80"/>
    </location>
</feature>
<dbReference type="KEGG" id="xac:XAC3416"/>
<evidence type="ECO:0000313" key="2">
    <source>
        <dbReference type="EMBL" id="AAM38259.1"/>
    </source>
</evidence>
<evidence type="ECO:0000256" key="1">
    <source>
        <dbReference type="SAM" id="MobiDB-lite"/>
    </source>
</evidence>